<comment type="subcellular location">
    <subcellularLocation>
        <location evidence="2">Cell membrane</location>
        <topology evidence="2">Multi-pass membrane protein</topology>
    </subcellularLocation>
</comment>
<dbReference type="Gene3D" id="1.10.287.130">
    <property type="match status" value="1"/>
</dbReference>
<keyword evidence="9" id="KW-0418">Kinase</keyword>
<keyword evidence="7 15" id="KW-0812">Transmembrane</keyword>
<dbReference type="InterPro" id="IPR003660">
    <property type="entry name" value="HAMP_dom"/>
</dbReference>
<dbReference type="eggNOG" id="COG5002">
    <property type="taxonomic scope" value="Bacteria"/>
</dbReference>
<dbReference type="InterPro" id="IPR003594">
    <property type="entry name" value="HATPase_dom"/>
</dbReference>
<evidence type="ECO:0000256" key="10">
    <source>
        <dbReference type="ARBA" id="ARBA00022840"/>
    </source>
</evidence>
<dbReference type="Pfam" id="PF00512">
    <property type="entry name" value="HisKA"/>
    <property type="match status" value="1"/>
</dbReference>
<keyword evidence="6" id="KW-0808">Transferase</keyword>
<dbReference type="FunFam" id="3.30.565.10:FF:000006">
    <property type="entry name" value="Sensor histidine kinase WalK"/>
    <property type="match status" value="1"/>
</dbReference>
<dbReference type="CDD" id="cd00075">
    <property type="entry name" value="HATPase"/>
    <property type="match status" value="1"/>
</dbReference>
<evidence type="ECO:0000256" key="12">
    <source>
        <dbReference type="ARBA" id="ARBA00023012"/>
    </source>
</evidence>
<name>G5GH80_9FIRM</name>
<dbReference type="FunFam" id="1.10.287.130:FF:000001">
    <property type="entry name" value="Two-component sensor histidine kinase"/>
    <property type="match status" value="1"/>
</dbReference>
<comment type="catalytic activity">
    <reaction evidence="1">
        <text>ATP + protein L-histidine = ADP + protein N-phospho-L-histidine.</text>
        <dbReference type="EC" id="2.7.13.3"/>
    </reaction>
</comment>
<evidence type="ECO:0000256" key="14">
    <source>
        <dbReference type="SAM" id="Coils"/>
    </source>
</evidence>
<accession>G5GH80</accession>
<keyword evidence="8" id="KW-0547">Nucleotide-binding</keyword>
<dbReference type="PRINTS" id="PR00344">
    <property type="entry name" value="BCTRLSENSOR"/>
</dbReference>
<dbReference type="InterPro" id="IPR036097">
    <property type="entry name" value="HisK_dim/P_sf"/>
</dbReference>
<evidence type="ECO:0000256" key="1">
    <source>
        <dbReference type="ARBA" id="ARBA00000085"/>
    </source>
</evidence>
<dbReference type="GO" id="GO:0005886">
    <property type="term" value="C:plasma membrane"/>
    <property type="evidence" value="ECO:0007669"/>
    <property type="project" value="UniProtKB-SubCell"/>
</dbReference>
<dbReference type="SMART" id="SM00304">
    <property type="entry name" value="HAMP"/>
    <property type="match status" value="1"/>
</dbReference>
<feature type="domain" description="HAMP" evidence="17">
    <location>
        <begin position="58"/>
        <end position="110"/>
    </location>
</feature>
<evidence type="ECO:0000256" key="11">
    <source>
        <dbReference type="ARBA" id="ARBA00022989"/>
    </source>
</evidence>
<dbReference type="GO" id="GO:0000155">
    <property type="term" value="F:phosphorelay sensor kinase activity"/>
    <property type="evidence" value="ECO:0007669"/>
    <property type="project" value="InterPro"/>
</dbReference>
<evidence type="ECO:0000259" key="16">
    <source>
        <dbReference type="PROSITE" id="PS50109"/>
    </source>
</evidence>
<protein>
    <recommendedName>
        <fullName evidence="3">histidine kinase</fullName>
        <ecNumber evidence="3">2.7.13.3</ecNumber>
    </recommendedName>
</protein>
<proteinExistence type="predicted"/>
<dbReference type="Gene3D" id="6.10.340.10">
    <property type="match status" value="1"/>
</dbReference>
<evidence type="ECO:0000256" key="15">
    <source>
        <dbReference type="SAM" id="Phobius"/>
    </source>
</evidence>
<dbReference type="PROSITE" id="PS50885">
    <property type="entry name" value="HAMP"/>
    <property type="match status" value="1"/>
</dbReference>
<evidence type="ECO:0000256" key="4">
    <source>
        <dbReference type="ARBA" id="ARBA00022475"/>
    </source>
</evidence>
<dbReference type="InterPro" id="IPR036890">
    <property type="entry name" value="HATPase_C_sf"/>
</dbReference>
<dbReference type="CDD" id="cd00082">
    <property type="entry name" value="HisKA"/>
    <property type="match status" value="1"/>
</dbReference>
<dbReference type="PATRIC" id="fig|679200.3.peg.970"/>
<organism evidence="18 19">
    <name type="scientific">Johnsonella ignava ATCC 51276</name>
    <dbReference type="NCBI Taxonomy" id="679200"/>
    <lineage>
        <taxon>Bacteria</taxon>
        <taxon>Bacillati</taxon>
        <taxon>Bacillota</taxon>
        <taxon>Clostridia</taxon>
        <taxon>Lachnospirales</taxon>
        <taxon>Lachnospiraceae</taxon>
        <taxon>Johnsonella</taxon>
    </lineage>
</organism>
<keyword evidence="5" id="KW-0597">Phosphoprotein</keyword>
<dbReference type="InterPro" id="IPR004358">
    <property type="entry name" value="Sig_transdc_His_kin-like_C"/>
</dbReference>
<feature type="domain" description="Histidine kinase" evidence="16">
    <location>
        <begin position="125"/>
        <end position="345"/>
    </location>
</feature>
<dbReference type="PROSITE" id="PS50109">
    <property type="entry name" value="HIS_KIN"/>
    <property type="match status" value="1"/>
</dbReference>
<feature type="transmembrane region" description="Helical" evidence="15">
    <location>
        <begin position="34"/>
        <end position="57"/>
    </location>
</feature>
<dbReference type="InterPro" id="IPR050398">
    <property type="entry name" value="HssS/ArlS-like"/>
</dbReference>
<evidence type="ECO:0000256" key="2">
    <source>
        <dbReference type="ARBA" id="ARBA00004651"/>
    </source>
</evidence>
<evidence type="ECO:0000256" key="13">
    <source>
        <dbReference type="ARBA" id="ARBA00023136"/>
    </source>
</evidence>
<reference evidence="18 19" key="1">
    <citation type="submission" date="2011-08" db="EMBL/GenBank/DDBJ databases">
        <title>The Genome Sequence of Johnsonella ignava ATCC 51276.</title>
        <authorList>
            <consortium name="The Broad Institute Genome Sequencing Platform"/>
            <person name="Earl A."/>
            <person name="Ward D."/>
            <person name="Feldgarden M."/>
            <person name="Gevers D."/>
            <person name="Izard J."/>
            <person name="Blanton J.M."/>
            <person name="Baranova O.V."/>
            <person name="Dewhirst F.E."/>
            <person name="Young S.K."/>
            <person name="Zeng Q."/>
            <person name="Gargeya S."/>
            <person name="Fitzgerald M."/>
            <person name="Haas B."/>
            <person name="Abouelleil A."/>
            <person name="Alvarado L."/>
            <person name="Arachchi H.M."/>
            <person name="Berlin A."/>
            <person name="Brown A."/>
            <person name="Chapman S.B."/>
            <person name="Chen Z."/>
            <person name="Dunbar C."/>
            <person name="Freedman E."/>
            <person name="Gearin G."/>
            <person name="Gellesch M."/>
            <person name="Goldberg J."/>
            <person name="Griggs A."/>
            <person name="Gujja S."/>
            <person name="Heiman D."/>
            <person name="Howarth C."/>
            <person name="Larson L."/>
            <person name="Lui A."/>
            <person name="MacDonald P.J.P."/>
            <person name="Montmayeur A."/>
            <person name="Murphy C."/>
            <person name="Neiman D."/>
            <person name="Pearson M."/>
            <person name="Priest M."/>
            <person name="Roberts A."/>
            <person name="Saif S."/>
            <person name="Shea T."/>
            <person name="Shenoy N."/>
            <person name="Sisk P."/>
            <person name="Stolte C."/>
            <person name="Sykes S."/>
            <person name="Wortman J."/>
            <person name="Nusbaum C."/>
            <person name="Birren B."/>
        </authorList>
    </citation>
    <scope>NUCLEOTIDE SEQUENCE [LARGE SCALE GENOMIC DNA]</scope>
    <source>
        <strain evidence="18 19">ATCC 51276</strain>
    </source>
</reference>
<dbReference type="InterPro" id="IPR005467">
    <property type="entry name" value="His_kinase_dom"/>
</dbReference>
<keyword evidence="4" id="KW-1003">Cell membrane</keyword>
<keyword evidence="19" id="KW-1185">Reference proteome</keyword>
<dbReference type="EMBL" id="ACZL01000015">
    <property type="protein sequence ID" value="EHI55877.1"/>
    <property type="molecule type" value="Genomic_DNA"/>
</dbReference>
<evidence type="ECO:0000313" key="18">
    <source>
        <dbReference type="EMBL" id="EHI55877.1"/>
    </source>
</evidence>
<dbReference type="GO" id="GO:0005524">
    <property type="term" value="F:ATP binding"/>
    <property type="evidence" value="ECO:0007669"/>
    <property type="project" value="UniProtKB-KW"/>
</dbReference>
<dbReference type="SUPFAM" id="SSF47384">
    <property type="entry name" value="Homodimeric domain of signal transducing histidine kinase"/>
    <property type="match status" value="1"/>
</dbReference>
<gene>
    <name evidence="18" type="ORF">HMPREF9333_00920</name>
</gene>
<dbReference type="PANTHER" id="PTHR45528:SF1">
    <property type="entry name" value="SENSOR HISTIDINE KINASE CPXA"/>
    <property type="match status" value="1"/>
</dbReference>
<evidence type="ECO:0000256" key="8">
    <source>
        <dbReference type="ARBA" id="ARBA00022741"/>
    </source>
</evidence>
<dbReference type="Gene3D" id="3.30.565.10">
    <property type="entry name" value="Histidine kinase-like ATPase, C-terminal domain"/>
    <property type="match status" value="1"/>
</dbReference>
<evidence type="ECO:0000313" key="19">
    <source>
        <dbReference type="Proteomes" id="UP000003011"/>
    </source>
</evidence>
<dbReference type="SMART" id="SM00388">
    <property type="entry name" value="HisKA"/>
    <property type="match status" value="1"/>
</dbReference>
<dbReference type="HOGENOM" id="CLU_000445_89_3_9"/>
<evidence type="ECO:0000256" key="9">
    <source>
        <dbReference type="ARBA" id="ARBA00022777"/>
    </source>
</evidence>
<dbReference type="CDD" id="cd06225">
    <property type="entry name" value="HAMP"/>
    <property type="match status" value="1"/>
</dbReference>
<dbReference type="RefSeq" id="WP_005540224.1">
    <property type="nucleotide sequence ID" value="NZ_JH378831.1"/>
</dbReference>
<dbReference type="EC" id="2.7.13.3" evidence="3"/>
<keyword evidence="10" id="KW-0067">ATP-binding</keyword>
<dbReference type="STRING" id="679200.HMPREF9333_00920"/>
<evidence type="ECO:0000256" key="3">
    <source>
        <dbReference type="ARBA" id="ARBA00012438"/>
    </source>
</evidence>
<evidence type="ECO:0000256" key="5">
    <source>
        <dbReference type="ARBA" id="ARBA00022553"/>
    </source>
</evidence>
<keyword evidence="11 15" id="KW-1133">Transmembrane helix</keyword>
<dbReference type="InterPro" id="IPR003661">
    <property type="entry name" value="HisK_dim/P_dom"/>
</dbReference>
<feature type="coiled-coil region" evidence="14">
    <location>
        <begin position="96"/>
        <end position="125"/>
    </location>
</feature>
<dbReference type="Pfam" id="PF02518">
    <property type="entry name" value="HATPase_c"/>
    <property type="match status" value="1"/>
</dbReference>
<keyword evidence="12" id="KW-0902">Two-component regulatory system</keyword>
<evidence type="ECO:0000256" key="7">
    <source>
        <dbReference type="ARBA" id="ARBA00022692"/>
    </source>
</evidence>
<dbReference type="OrthoDB" id="335833at2"/>
<evidence type="ECO:0000256" key="6">
    <source>
        <dbReference type="ARBA" id="ARBA00022679"/>
    </source>
</evidence>
<dbReference type="SUPFAM" id="SSF55874">
    <property type="entry name" value="ATPase domain of HSP90 chaperone/DNA topoisomerase II/histidine kinase"/>
    <property type="match status" value="1"/>
</dbReference>
<comment type="caution">
    <text evidence="18">The sequence shown here is derived from an EMBL/GenBank/DDBJ whole genome shotgun (WGS) entry which is preliminary data.</text>
</comment>
<dbReference type="SMART" id="SM00387">
    <property type="entry name" value="HATPase_c"/>
    <property type="match status" value="1"/>
</dbReference>
<evidence type="ECO:0000259" key="17">
    <source>
        <dbReference type="PROSITE" id="PS50885"/>
    </source>
</evidence>
<sequence length="355" mass="39951">MKLKTALISIFTGISLIAAILLFASIFKNNSQKMLDILITAVAILICVAFLMIIWVYSSILKPLEKLQEATRKIKEGNLDFTLDFEEHDEIGQLCMDFEEMRIRLKENEEEKLQTDKDNKELISNISHDLKTPITAIKGYVEGIMDGVASSPEKLDKYIRTIYNKANDMDRLIDELTFYTKIDTNKIPYNYQEVNIMDFFQDCASQVGLDMEAAGIGFVFESGIKKDTVVVADVEQMKRVVNNIIGNSVKYLDKSNGMISIKLADDGDFVKIDITDNGRGIAQSDLPYIFDRFYRGDYSRNSSTGGSGIGLSIVKKIVEAHGGFIRAESSVGRGTDIIILLRKYHESKKKNQGML</sequence>
<dbReference type="AlphaFoldDB" id="G5GH80"/>
<dbReference type="Pfam" id="PF00672">
    <property type="entry name" value="HAMP"/>
    <property type="match status" value="1"/>
</dbReference>
<dbReference type="PANTHER" id="PTHR45528">
    <property type="entry name" value="SENSOR HISTIDINE KINASE CPXA"/>
    <property type="match status" value="1"/>
</dbReference>
<keyword evidence="14" id="KW-0175">Coiled coil</keyword>
<keyword evidence="13 15" id="KW-0472">Membrane</keyword>
<feature type="transmembrane region" description="Helical" evidence="15">
    <location>
        <begin position="6"/>
        <end position="27"/>
    </location>
</feature>
<dbReference type="SUPFAM" id="SSF158472">
    <property type="entry name" value="HAMP domain-like"/>
    <property type="match status" value="1"/>
</dbReference>
<dbReference type="Proteomes" id="UP000003011">
    <property type="component" value="Unassembled WGS sequence"/>
</dbReference>